<name>A0ABP7SEL5_9PSEU</name>
<evidence type="ECO:0000259" key="2">
    <source>
        <dbReference type="PROSITE" id="PS50966"/>
    </source>
</evidence>
<proteinExistence type="predicted"/>
<comment type="caution">
    <text evidence="3">The sequence shown here is derived from an EMBL/GenBank/DDBJ whole genome shotgun (WGS) entry which is preliminary data.</text>
</comment>
<sequence length="641" mass="67989">MTRADLLALTPEALAALANRGLVKRAAKELDTGVTPALTVADDGTVLGGFPDGARVTLTIHSGLEASSCSCSAPGVCRHSIGVVLAYQRQFESAPKFTPWSPGDLDDDLLTEHFGARTLAAARRLHRCGYPARVRRPTATDPVASVELPSCTVRFLVPGEIGLAHTDATAAKRDELIALAVWAFRAADERGLGDDAQLDVGGVADTHTHTTDMDLVTELVHDLVLDGAMHASSVLDAALARAAHDLRARALHWPAAAVEDLLDQLGAYRSRSARYRPEHFADLLTELHARRLAVTNGGASPRSRVLGTDEAAETALRRVRLTSLGCRIGGTTDERTAEVFLASGHSGTILVLRKRWELTEDEDLTGADLAGRRVAGSTLSALATANLVSESASRSPGRVVRIASNRVAKTTITPLGTAWEHLPDTVLVRELAALNAELADLPPRLVRPRVAAELLRVVQVCEVRSISYSPGDQRVDAVIADAHGTTARVSARHRSACPAALDALVEALSSGPRLISAVLRRSGGGLVLDPLAVMTDDGVIVPDLATRPATPLRSAEQRRPDPLTDALDTALTACAELAHRGLRHAPPGLRTRIERAAAGLRRVGLHIAAGQLADLSASLGRDDPAPFLTAYLRLTTTAERR</sequence>
<gene>
    <name evidence="3" type="ORF">GCM10022247_36230</name>
</gene>
<evidence type="ECO:0000313" key="3">
    <source>
        <dbReference type="EMBL" id="GAA4010741.1"/>
    </source>
</evidence>
<reference evidence="4" key="1">
    <citation type="journal article" date="2019" name="Int. J. Syst. Evol. Microbiol.">
        <title>The Global Catalogue of Microorganisms (GCM) 10K type strain sequencing project: providing services to taxonomists for standard genome sequencing and annotation.</title>
        <authorList>
            <consortium name="The Broad Institute Genomics Platform"/>
            <consortium name="The Broad Institute Genome Sequencing Center for Infectious Disease"/>
            <person name="Wu L."/>
            <person name="Ma J."/>
        </authorList>
    </citation>
    <scope>NUCLEOTIDE SEQUENCE [LARGE SCALE GENOMIC DNA]</scope>
    <source>
        <strain evidence="4">JCM 17342</strain>
    </source>
</reference>
<keyword evidence="1" id="KW-0862">Zinc</keyword>
<protein>
    <recommendedName>
        <fullName evidence="2">SWIM-type domain-containing protein</fullName>
    </recommendedName>
</protein>
<evidence type="ECO:0000256" key="1">
    <source>
        <dbReference type="PROSITE-ProRule" id="PRU00325"/>
    </source>
</evidence>
<keyword evidence="1" id="KW-0863">Zinc-finger</keyword>
<dbReference type="PROSITE" id="PS50966">
    <property type="entry name" value="ZF_SWIM"/>
    <property type="match status" value="1"/>
</dbReference>
<dbReference type="Proteomes" id="UP001501747">
    <property type="component" value="Unassembled WGS sequence"/>
</dbReference>
<dbReference type="InterPro" id="IPR007527">
    <property type="entry name" value="Znf_SWIM"/>
</dbReference>
<keyword evidence="4" id="KW-1185">Reference proteome</keyword>
<dbReference type="RefSeq" id="WP_344876213.1">
    <property type="nucleotide sequence ID" value="NZ_BAABAL010000012.1"/>
</dbReference>
<feature type="domain" description="SWIM-type" evidence="2">
    <location>
        <begin position="54"/>
        <end position="88"/>
    </location>
</feature>
<keyword evidence="1" id="KW-0479">Metal-binding</keyword>
<evidence type="ECO:0000313" key="4">
    <source>
        <dbReference type="Proteomes" id="UP001501747"/>
    </source>
</evidence>
<organism evidence="3 4">
    <name type="scientific">Allokutzneria multivorans</name>
    <dbReference type="NCBI Taxonomy" id="1142134"/>
    <lineage>
        <taxon>Bacteria</taxon>
        <taxon>Bacillati</taxon>
        <taxon>Actinomycetota</taxon>
        <taxon>Actinomycetes</taxon>
        <taxon>Pseudonocardiales</taxon>
        <taxon>Pseudonocardiaceae</taxon>
        <taxon>Allokutzneria</taxon>
    </lineage>
</organism>
<accession>A0ABP7SEL5</accession>
<dbReference type="EMBL" id="BAABAL010000012">
    <property type="protein sequence ID" value="GAA4010741.1"/>
    <property type="molecule type" value="Genomic_DNA"/>
</dbReference>